<organism evidence="1">
    <name type="scientific">Arion vulgaris</name>
    <dbReference type="NCBI Taxonomy" id="1028688"/>
    <lineage>
        <taxon>Eukaryota</taxon>
        <taxon>Metazoa</taxon>
        <taxon>Spiralia</taxon>
        <taxon>Lophotrochozoa</taxon>
        <taxon>Mollusca</taxon>
        <taxon>Gastropoda</taxon>
        <taxon>Heterobranchia</taxon>
        <taxon>Euthyneura</taxon>
        <taxon>Panpulmonata</taxon>
        <taxon>Eupulmonata</taxon>
        <taxon>Stylommatophora</taxon>
        <taxon>Helicina</taxon>
        <taxon>Arionoidea</taxon>
        <taxon>Arionidae</taxon>
        <taxon>Arion</taxon>
    </lineage>
</organism>
<accession>A0A0B6ZDL0</accession>
<proteinExistence type="predicted"/>
<name>A0A0B6ZDL0_9EUPU</name>
<dbReference type="EMBL" id="HACG01019768">
    <property type="protein sequence ID" value="CEK66633.1"/>
    <property type="molecule type" value="Transcribed_RNA"/>
</dbReference>
<gene>
    <name evidence="1" type="primary">ORF59584</name>
</gene>
<protein>
    <submittedName>
        <fullName evidence="1">Uncharacterized protein</fullName>
    </submittedName>
</protein>
<feature type="non-terminal residue" evidence="1">
    <location>
        <position position="1"/>
    </location>
</feature>
<evidence type="ECO:0000313" key="1">
    <source>
        <dbReference type="EMBL" id="CEK66633.1"/>
    </source>
</evidence>
<sequence length="58" mass="6721">LTSSHHTTTVIIQIHLMIITNYLEQINNLQTLVDTTAYHPAEGQEPKRCWITEEEQDT</sequence>
<reference evidence="1" key="1">
    <citation type="submission" date="2014-12" db="EMBL/GenBank/DDBJ databases">
        <title>Insight into the proteome of Arion vulgaris.</title>
        <authorList>
            <person name="Aradska J."/>
            <person name="Bulat T."/>
            <person name="Smidak R."/>
            <person name="Sarate P."/>
            <person name="Gangsoo J."/>
            <person name="Sialana F."/>
            <person name="Bilban M."/>
            <person name="Lubec G."/>
        </authorList>
    </citation>
    <scope>NUCLEOTIDE SEQUENCE</scope>
    <source>
        <tissue evidence="1">Skin</tissue>
    </source>
</reference>
<dbReference type="AlphaFoldDB" id="A0A0B6ZDL0"/>